<dbReference type="EMBL" id="MCGE01000006">
    <property type="protein sequence ID" value="ORZ20739.1"/>
    <property type="molecule type" value="Genomic_DNA"/>
</dbReference>
<comment type="caution">
    <text evidence="10">The sequence shown here is derived from an EMBL/GenBank/DDBJ whole genome shotgun (WGS) entry which is preliminary data.</text>
</comment>
<evidence type="ECO:0000256" key="3">
    <source>
        <dbReference type="ARBA" id="ARBA00023015"/>
    </source>
</evidence>
<feature type="compositionally biased region" description="Polar residues" evidence="8">
    <location>
        <begin position="305"/>
        <end position="321"/>
    </location>
</feature>
<dbReference type="SMART" id="SM00415">
    <property type="entry name" value="HSF"/>
    <property type="match status" value="1"/>
</dbReference>
<keyword evidence="6" id="KW-0539">Nucleus</keyword>
<dbReference type="PANTHER" id="PTHR10015:SF427">
    <property type="entry name" value="HEAT SHOCK FACTOR PROTEIN"/>
    <property type="match status" value="1"/>
</dbReference>
<feature type="region of interest" description="Disordered" evidence="8">
    <location>
        <begin position="23"/>
        <end position="48"/>
    </location>
</feature>
<comment type="subcellular location">
    <subcellularLocation>
        <location evidence="1">Nucleus</location>
    </subcellularLocation>
</comment>
<evidence type="ECO:0000256" key="1">
    <source>
        <dbReference type="ARBA" id="ARBA00004123"/>
    </source>
</evidence>
<dbReference type="GO" id="GO:0005634">
    <property type="term" value="C:nucleus"/>
    <property type="evidence" value="ECO:0007669"/>
    <property type="project" value="UniProtKB-SubCell"/>
</dbReference>
<dbReference type="InterPro" id="IPR000232">
    <property type="entry name" value="HSF_DNA-bd"/>
</dbReference>
<feature type="compositionally biased region" description="Low complexity" evidence="8">
    <location>
        <begin position="252"/>
        <end position="296"/>
    </location>
</feature>
<evidence type="ECO:0000256" key="2">
    <source>
        <dbReference type="ARBA" id="ARBA00006403"/>
    </source>
</evidence>
<name>A0A1X2IR28_9FUNG</name>
<sequence>MESYRHPDADLTNFSAMNPSLNMINTTTTNPSSNLTSNSTSTSDNCNNNKPAHTNTFVHKLFNMVLDEQYQHLIAWNYTGSSFIVCNIMEFSKDVLPKHFKHNNFSSFVRISQSQQITKGHRTLAENQIWEFSHTKFLRGRADLLDDIKRKAMETDTRNQTDIQSHLTMMQMTQSDIIQQINRLFENFNQVVNELADTKKKMASQSMIIKQLANYISQQNGGQLPVELNLEGLSLETSDTNAPSIFVTSHESTNNSNNGSNNSSNLNIITSSDQYNYHQQQQYHHHPFQQQHQYSPSPVPPSPLTVRTQSSPPRSPHYQQQYNTHSPIVGLSPLSSTFATSLSSTPTGLMASDDDTLYSPHTPTDSNSSRPNSTATTTTTDYDPTVLHHHQCK</sequence>
<dbReference type="Pfam" id="PF00447">
    <property type="entry name" value="HSF_DNA-bind"/>
    <property type="match status" value="1"/>
</dbReference>
<evidence type="ECO:0000256" key="4">
    <source>
        <dbReference type="ARBA" id="ARBA00023125"/>
    </source>
</evidence>
<protein>
    <submittedName>
        <fullName evidence="10">HSF-type DNA-binding-domain-containing protein</fullName>
    </submittedName>
</protein>
<evidence type="ECO:0000313" key="10">
    <source>
        <dbReference type="EMBL" id="ORZ20739.1"/>
    </source>
</evidence>
<gene>
    <name evidence="10" type="ORF">BCR42DRAFT_435122</name>
</gene>
<dbReference type="GO" id="GO:0043565">
    <property type="term" value="F:sequence-specific DNA binding"/>
    <property type="evidence" value="ECO:0007669"/>
    <property type="project" value="InterPro"/>
</dbReference>
<dbReference type="Gene3D" id="1.10.10.10">
    <property type="entry name" value="Winged helix-like DNA-binding domain superfamily/Winged helix DNA-binding domain"/>
    <property type="match status" value="1"/>
</dbReference>
<dbReference type="InterPro" id="IPR036388">
    <property type="entry name" value="WH-like_DNA-bd_sf"/>
</dbReference>
<dbReference type="FunFam" id="1.10.10.10:FF:000027">
    <property type="entry name" value="Heat shock transcription factor 1"/>
    <property type="match status" value="1"/>
</dbReference>
<keyword evidence="11" id="KW-1185">Reference proteome</keyword>
<dbReference type="GO" id="GO:0003700">
    <property type="term" value="F:DNA-binding transcription factor activity"/>
    <property type="evidence" value="ECO:0007669"/>
    <property type="project" value="InterPro"/>
</dbReference>
<feature type="compositionally biased region" description="Polar residues" evidence="8">
    <location>
        <begin position="359"/>
        <end position="373"/>
    </location>
</feature>
<feature type="compositionally biased region" description="Low complexity" evidence="8">
    <location>
        <begin position="25"/>
        <end position="48"/>
    </location>
</feature>
<dbReference type="PANTHER" id="PTHR10015">
    <property type="entry name" value="HEAT SHOCK TRANSCRIPTION FACTOR"/>
    <property type="match status" value="1"/>
</dbReference>
<evidence type="ECO:0000259" key="9">
    <source>
        <dbReference type="SMART" id="SM00415"/>
    </source>
</evidence>
<dbReference type="STRING" id="90262.A0A1X2IR28"/>
<dbReference type="SUPFAM" id="SSF46785">
    <property type="entry name" value="Winged helix' DNA-binding domain"/>
    <property type="match status" value="1"/>
</dbReference>
<keyword evidence="4 10" id="KW-0238">DNA-binding</keyword>
<feature type="region of interest" description="Disordered" evidence="8">
    <location>
        <begin position="340"/>
        <end position="393"/>
    </location>
</feature>
<organism evidence="10 11">
    <name type="scientific">Absidia repens</name>
    <dbReference type="NCBI Taxonomy" id="90262"/>
    <lineage>
        <taxon>Eukaryota</taxon>
        <taxon>Fungi</taxon>
        <taxon>Fungi incertae sedis</taxon>
        <taxon>Mucoromycota</taxon>
        <taxon>Mucoromycotina</taxon>
        <taxon>Mucoromycetes</taxon>
        <taxon>Mucorales</taxon>
        <taxon>Cunninghamellaceae</taxon>
        <taxon>Absidia</taxon>
    </lineage>
</organism>
<reference evidence="10 11" key="1">
    <citation type="submission" date="2016-07" db="EMBL/GenBank/DDBJ databases">
        <title>Pervasive Adenine N6-methylation of Active Genes in Fungi.</title>
        <authorList>
            <consortium name="DOE Joint Genome Institute"/>
            <person name="Mondo S.J."/>
            <person name="Dannebaum R.O."/>
            <person name="Kuo R.C."/>
            <person name="Labutti K."/>
            <person name="Haridas S."/>
            <person name="Kuo A."/>
            <person name="Salamov A."/>
            <person name="Ahrendt S.R."/>
            <person name="Lipzen A."/>
            <person name="Sullivan W."/>
            <person name="Andreopoulos W.B."/>
            <person name="Clum A."/>
            <person name="Lindquist E."/>
            <person name="Daum C."/>
            <person name="Ramamoorthy G.K."/>
            <person name="Gryganskyi A."/>
            <person name="Culley D."/>
            <person name="Magnuson J.K."/>
            <person name="James T.Y."/>
            <person name="O'Malley M.A."/>
            <person name="Stajich J.E."/>
            <person name="Spatafora J.W."/>
            <person name="Visel A."/>
            <person name="Grigoriev I.V."/>
        </authorList>
    </citation>
    <scope>NUCLEOTIDE SEQUENCE [LARGE SCALE GENOMIC DNA]</scope>
    <source>
        <strain evidence="10 11">NRRL 1336</strain>
    </source>
</reference>
<dbReference type="Proteomes" id="UP000193560">
    <property type="component" value="Unassembled WGS sequence"/>
</dbReference>
<dbReference type="OrthoDB" id="60033at2759"/>
<evidence type="ECO:0000256" key="5">
    <source>
        <dbReference type="ARBA" id="ARBA00023163"/>
    </source>
</evidence>
<feature type="domain" description="HSF-type DNA-binding" evidence="9">
    <location>
        <begin position="53"/>
        <end position="151"/>
    </location>
</feature>
<dbReference type="InterPro" id="IPR036390">
    <property type="entry name" value="WH_DNA-bd_sf"/>
</dbReference>
<evidence type="ECO:0000313" key="11">
    <source>
        <dbReference type="Proteomes" id="UP000193560"/>
    </source>
</evidence>
<evidence type="ECO:0000256" key="6">
    <source>
        <dbReference type="ARBA" id="ARBA00023242"/>
    </source>
</evidence>
<keyword evidence="5" id="KW-0804">Transcription</keyword>
<evidence type="ECO:0000256" key="8">
    <source>
        <dbReference type="SAM" id="MobiDB-lite"/>
    </source>
</evidence>
<accession>A0A1X2IR28</accession>
<dbReference type="AlphaFoldDB" id="A0A1X2IR28"/>
<feature type="region of interest" description="Disordered" evidence="8">
    <location>
        <begin position="246"/>
        <end position="321"/>
    </location>
</feature>
<comment type="similarity">
    <text evidence="2 7">Belongs to the HSF family.</text>
</comment>
<dbReference type="PRINTS" id="PR00056">
    <property type="entry name" value="HSFDOMAIN"/>
</dbReference>
<keyword evidence="3" id="KW-0805">Transcription regulation</keyword>
<evidence type="ECO:0000256" key="7">
    <source>
        <dbReference type="RuleBase" id="RU004020"/>
    </source>
</evidence>
<proteinExistence type="inferred from homology"/>